<dbReference type="GO" id="GO:0070006">
    <property type="term" value="F:metalloaminopeptidase activity"/>
    <property type="evidence" value="ECO:0007669"/>
    <property type="project" value="TreeGrafter"/>
</dbReference>
<evidence type="ECO:0000259" key="14">
    <source>
        <dbReference type="Pfam" id="PF17900"/>
    </source>
</evidence>
<accession>A0A5B8W0E2</accession>
<evidence type="ECO:0000256" key="8">
    <source>
        <dbReference type="ARBA" id="ARBA00022723"/>
    </source>
</evidence>
<dbReference type="InterPro" id="IPR027268">
    <property type="entry name" value="Peptidase_M4/M1_CTD_sf"/>
</dbReference>
<evidence type="ECO:0000256" key="9">
    <source>
        <dbReference type="ARBA" id="ARBA00022801"/>
    </source>
</evidence>
<name>A0A5B8W0E2_9SPHI</name>
<comment type="similarity">
    <text evidence="3">Belongs to the peptidase M1 family.</text>
</comment>
<dbReference type="Pfam" id="PF17900">
    <property type="entry name" value="Peptidase_M1_N"/>
    <property type="match status" value="1"/>
</dbReference>
<dbReference type="SUPFAM" id="SSF63737">
    <property type="entry name" value="Leukotriene A4 hydrolase N-terminal domain"/>
    <property type="match status" value="1"/>
</dbReference>
<dbReference type="InterPro" id="IPR001930">
    <property type="entry name" value="Peptidase_M1"/>
</dbReference>
<dbReference type="RefSeq" id="WP_147055005.1">
    <property type="nucleotide sequence ID" value="NZ_CP042437.1"/>
</dbReference>
<evidence type="ECO:0000256" key="11">
    <source>
        <dbReference type="ARBA" id="ARBA00023049"/>
    </source>
</evidence>
<dbReference type="CDD" id="cd09603">
    <property type="entry name" value="M1_APN_like"/>
    <property type="match status" value="1"/>
</dbReference>
<keyword evidence="6" id="KW-0031">Aminopeptidase</keyword>
<dbReference type="EMBL" id="CP042437">
    <property type="protein sequence ID" value="QEC77377.1"/>
    <property type="molecule type" value="Genomic_DNA"/>
</dbReference>
<proteinExistence type="inferred from homology"/>
<comment type="cofactor">
    <cofactor evidence="2">
        <name>Zn(2+)</name>
        <dbReference type="ChEBI" id="CHEBI:29105"/>
    </cofactor>
</comment>
<dbReference type="EC" id="3.4.11.2" evidence="4"/>
<keyword evidence="11" id="KW-0482">Metalloprotease</keyword>
<evidence type="ECO:0000256" key="3">
    <source>
        <dbReference type="ARBA" id="ARBA00010136"/>
    </source>
</evidence>
<dbReference type="GO" id="GO:0006508">
    <property type="term" value="P:proteolysis"/>
    <property type="evidence" value="ECO:0007669"/>
    <property type="project" value="UniProtKB-KW"/>
</dbReference>
<gene>
    <name evidence="15" type="ORF">FSB76_16000</name>
</gene>
<dbReference type="GO" id="GO:0005615">
    <property type="term" value="C:extracellular space"/>
    <property type="evidence" value="ECO:0007669"/>
    <property type="project" value="TreeGrafter"/>
</dbReference>
<protein>
    <recommendedName>
        <fullName evidence="5">Aminopeptidase N</fullName>
        <ecNumber evidence="4">3.4.11.2</ecNumber>
    </recommendedName>
</protein>
<feature type="chain" id="PRO_5022761223" description="Aminopeptidase N" evidence="12">
    <location>
        <begin position="25"/>
        <end position="536"/>
    </location>
</feature>
<keyword evidence="12" id="KW-0732">Signal</keyword>
<evidence type="ECO:0000313" key="16">
    <source>
        <dbReference type="Proteomes" id="UP000321362"/>
    </source>
</evidence>
<dbReference type="PANTHER" id="PTHR11533">
    <property type="entry name" value="PROTEASE M1 ZINC METALLOPROTEASE"/>
    <property type="match status" value="1"/>
</dbReference>
<dbReference type="PANTHER" id="PTHR11533:SF174">
    <property type="entry name" value="PUROMYCIN-SENSITIVE AMINOPEPTIDASE-RELATED"/>
    <property type="match status" value="1"/>
</dbReference>
<keyword evidence="16" id="KW-1185">Reference proteome</keyword>
<dbReference type="Gene3D" id="1.10.390.10">
    <property type="entry name" value="Neutral Protease Domain 2"/>
    <property type="match status" value="1"/>
</dbReference>
<organism evidence="15 16">
    <name type="scientific">Mucilaginibacter ginsenosidivorax</name>
    <dbReference type="NCBI Taxonomy" id="862126"/>
    <lineage>
        <taxon>Bacteria</taxon>
        <taxon>Pseudomonadati</taxon>
        <taxon>Bacteroidota</taxon>
        <taxon>Sphingobacteriia</taxon>
        <taxon>Sphingobacteriales</taxon>
        <taxon>Sphingobacteriaceae</taxon>
        <taxon>Mucilaginibacter</taxon>
    </lineage>
</organism>
<keyword evidence="8" id="KW-0479">Metal-binding</keyword>
<dbReference type="InterPro" id="IPR045357">
    <property type="entry name" value="Aminopeptidase_N-like_N"/>
</dbReference>
<dbReference type="GO" id="GO:0016285">
    <property type="term" value="F:alanyl aminopeptidase activity"/>
    <property type="evidence" value="ECO:0007669"/>
    <property type="project" value="UniProtKB-EC"/>
</dbReference>
<evidence type="ECO:0000256" key="4">
    <source>
        <dbReference type="ARBA" id="ARBA00012564"/>
    </source>
</evidence>
<reference evidence="15 16" key="1">
    <citation type="journal article" date="2013" name="J. Microbiol.">
        <title>Mucilaginibacter ginsenosidivorax sp. nov., with ginsenoside converting activity isolated from sediment.</title>
        <authorList>
            <person name="Kim J.K."/>
            <person name="Choi T.E."/>
            <person name="Liu Q.M."/>
            <person name="Park H.Y."/>
            <person name="Yi T.H."/>
            <person name="Yoon M.H."/>
            <person name="Kim S.C."/>
            <person name="Im W.T."/>
        </authorList>
    </citation>
    <scope>NUCLEOTIDE SEQUENCE [LARGE SCALE GENOMIC DNA]</scope>
    <source>
        <strain evidence="15 16">KHI28</strain>
    </source>
</reference>
<dbReference type="Proteomes" id="UP000321362">
    <property type="component" value="Chromosome"/>
</dbReference>
<evidence type="ECO:0000256" key="10">
    <source>
        <dbReference type="ARBA" id="ARBA00022833"/>
    </source>
</evidence>
<dbReference type="KEGG" id="mgk:FSB76_16000"/>
<dbReference type="GO" id="GO:0008270">
    <property type="term" value="F:zinc ion binding"/>
    <property type="evidence" value="ECO:0007669"/>
    <property type="project" value="InterPro"/>
</dbReference>
<dbReference type="OrthoDB" id="100605at2"/>
<dbReference type="Gene3D" id="2.60.40.1730">
    <property type="entry name" value="tricorn interacting facor f3 domain"/>
    <property type="match status" value="1"/>
</dbReference>
<sequence>MRSILYYKKLFPVAFTFFALSAHAQVPGSAIDVQHYNFALQLNDDNNNIKGEATVAIKFIKDAASFSLNLVKKNAAGKGMTVSAVTENGKSLKFEQDSDIVKIYTQVKAPSRHSFVISYEGIPADGLIISTNNFGHRTFFGDNWPNRAHNWLPCVDDPADKAAVDFEVTAPDHYQVVANGLQLEEKTLDNHLKLTHWQENVVLPTKVMVIGVAEFAIDHPGDVSGIPVYTYVFPENKDAGFKNYAIAKDILPFFIKKVGPYSYEKLANVQSKTIFGGMENASAIFYFEESVTSKGIEELMAHEIAHQWFGDGASEKNFAHLWLSEGFATYMTNLYLENKYGADTLKKRLIEDRQTVIDFEKKRLSPVVDTAVKDKYMQLLNANSYQKGGWVLHMLRRKLGDVIFWKGVSNYYTMYNGRNANTADLCAVMEKASGQNLKPFFKQWLRTAGHPDLKITWMQRANSSVVEISVTQKQASIYEFPLEFTVNGKPFTLNIKNKETGLKVPVATSDAKVVVLVDPNVNLLASFSLEGITVQK</sequence>
<evidence type="ECO:0000259" key="13">
    <source>
        <dbReference type="Pfam" id="PF01433"/>
    </source>
</evidence>
<feature type="signal peptide" evidence="12">
    <location>
        <begin position="1"/>
        <end position="24"/>
    </location>
</feature>
<dbReference type="InterPro" id="IPR050344">
    <property type="entry name" value="Peptidase_M1_aminopeptidases"/>
</dbReference>
<evidence type="ECO:0000256" key="2">
    <source>
        <dbReference type="ARBA" id="ARBA00001947"/>
    </source>
</evidence>
<keyword evidence="7" id="KW-0645">Protease</keyword>
<keyword evidence="9" id="KW-0378">Hydrolase</keyword>
<evidence type="ECO:0000256" key="5">
    <source>
        <dbReference type="ARBA" id="ARBA00015611"/>
    </source>
</evidence>
<dbReference type="GO" id="GO:0016020">
    <property type="term" value="C:membrane"/>
    <property type="evidence" value="ECO:0007669"/>
    <property type="project" value="TreeGrafter"/>
</dbReference>
<dbReference type="SUPFAM" id="SSF55486">
    <property type="entry name" value="Metalloproteases ('zincins'), catalytic domain"/>
    <property type="match status" value="1"/>
</dbReference>
<dbReference type="GO" id="GO:0043171">
    <property type="term" value="P:peptide catabolic process"/>
    <property type="evidence" value="ECO:0007669"/>
    <property type="project" value="TreeGrafter"/>
</dbReference>
<dbReference type="InterPro" id="IPR042097">
    <property type="entry name" value="Aminopeptidase_N-like_N_sf"/>
</dbReference>
<dbReference type="PRINTS" id="PR00756">
    <property type="entry name" value="ALADIPTASE"/>
</dbReference>
<evidence type="ECO:0000256" key="12">
    <source>
        <dbReference type="SAM" id="SignalP"/>
    </source>
</evidence>
<comment type="catalytic activity">
    <reaction evidence="1">
        <text>Release of an N-terminal amino acid, Xaa-|-Yaa- from a peptide, amide or arylamide. Xaa is preferably Ala, but may be most amino acids including Pro (slow action). When a terminal hydrophobic residue is followed by a prolyl residue, the two may be released as an intact Xaa-Pro dipeptide.</text>
        <dbReference type="EC" id="3.4.11.2"/>
    </reaction>
</comment>
<evidence type="ECO:0000256" key="1">
    <source>
        <dbReference type="ARBA" id="ARBA00000098"/>
    </source>
</evidence>
<evidence type="ECO:0000313" key="15">
    <source>
        <dbReference type="EMBL" id="QEC77377.1"/>
    </source>
</evidence>
<dbReference type="GO" id="GO:0042277">
    <property type="term" value="F:peptide binding"/>
    <property type="evidence" value="ECO:0007669"/>
    <property type="project" value="TreeGrafter"/>
</dbReference>
<feature type="domain" description="Aminopeptidase N-like N-terminal" evidence="14">
    <location>
        <begin position="34"/>
        <end position="205"/>
    </location>
</feature>
<evidence type="ECO:0000256" key="7">
    <source>
        <dbReference type="ARBA" id="ARBA00022670"/>
    </source>
</evidence>
<dbReference type="InterPro" id="IPR014782">
    <property type="entry name" value="Peptidase_M1_dom"/>
</dbReference>
<dbReference type="GO" id="GO:0005737">
    <property type="term" value="C:cytoplasm"/>
    <property type="evidence" value="ECO:0007669"/>
    <property type="project" value="TreeGrafter"/>
</dbReference>
<dbReference type="Pfam" id="PF01433">
    <property type="entry name" value="Peptidase_M1"/>
    <property type="match status" value="1"/>
</dbReference>
<evidence type="ECO:0000256" key="6">
    <source>
        <dbReference type="ARBA" id="ARBA00022438"/>
    </source>
</evidence>
<dbReference type="AlphaFoldDB" id="A0A5B8W0E2"/>
<keyword evidence="10" id="KW-0862">Zinc</keyword>
<feature type="domain" description="Peptidase M1 membrane alanine aminopeptidase" evidence="13">
    <location>
        <begin position="253"/>
        <end position="444"/>
    </location>
</feature>